<organism evidence="16">
    <name type="scientific">Osmia rufa</name>
    <name type="common">Red mason bee</name>
    <dbReference type="NCBI Taxonomy" id="1437190"/>
    <lineage>
        <taxon>Eukaryota</taxon>
        <taxon>Metazoa</taxon>
        <taxon>Ecdysozoa</taxon>
        <taxon>Arthropoda</taxon>
        <taxon>Hexapoda</taxon>
        <taxon>Insecta</taxon>
        <taxon>Pterygota</taxon>
        <taxon>Neoptera</taxon>
        <taxon>Endopterygota</taxon>
        <taxon>Hymenoptera</taxon>
        <taxon>Apocrita</taxon>
        <taxon>Aculeata</taxon>
        <taxon>Apoidea</taxon>
        <taxon>Anthophila</taxon>
        <taxon>Megachilidae</taxon>
        <taxon>Megachilinae</taxon>
        <taxon>Osmia</taxon>
    </lineage>
</organism>
<protein>
    <submittedName>
        <fullName evidence="16">Cytochrome P450 mono-oxygenase</fullName>
    </submittedName>
</protein>
<keyword evidence="5 13" id="KW-0349">Heme</keyword>
<evidence type="ECO:0000256" key="13">
    <source>
        <dbReference type="PIRSR" id="PIRSR602401-1"/>
    </source>
</evidence>
<evidence type="ECO:0000256" key="3">
    <source>
        <dbReference type="ARBA" id="ARBA00004406"/>
    </source>
</evidence>
<sequence>MLGYFEILCGIAALLFAFYYYSTANFNYWKDRGVVGPKPLPFFGNTKDLMFPIVSVPEFSRDIYLKYKGERMVGLFMQRSPVIFLKDPELIKDVLIKDFSKFSDRGFKVYEKTEPLSQHLFNLETKRWRPLRSKLSPMFTSGKLRDMFGLILECSEHFKQYLDKVVAKGEPIDIPDLTGKFTTDVIGSCAFGIDTNSLADEESEFRKVGKQIFTPTFGNVLRLKTSIYLPKLYELLGYIVPDKKFAPFFTKVVIDTMMYRKEHNIHRPDFINMLMELKDHPQKIDDIKLTDYLITAQAFVFFAAGFETSSTTMSNALYELAQNHDIQDRLRKEIEEHFENSDGNLKYEHIKEMEYLDKVFKETLRKYPPGALLPRTATSDYTFDGTKASISKGMLVWIPIFAIHRDPEIYPNPEVFDPERFNEDAVDARHPMSYLPFGDGPRNCIGARFAVYQTKLGLITILRNYKVDICEKTIIPYHFAPGAFILTPKEGIYLKITKLTS</sequence>
<proteinExistence type="evidence at transcript level"/>
<name>A0A411K757_OSMRU</name>
<dbReference type="PRINTS" id="PR00385">
    <property type="entry name" value="P450"/>
</dbReference>
<dbReference type="Pfam" id="PF00067">
    <property type="entry name" value="p450"/>
    <property type="match status" value="1"/>
</dbReference>
<keyword evidence="15" id="KW-1133">Transmembrane helix</keyword>
<dbReference type="InterPro" id="IPR001128">
    <property type="entry name" value="Cyt_P450"/>
</dbReference>
<dbReference type="GO" id="GO:0020037">
    <property type="term" value="F:heme binding"/>
    <property type="evidence" value="ECO:0007669"/>
    <property type="project" value="InterPro"/>
</dbReference>
<evidence type="ECO:0000256" key="4">
    <source>
        <dbReference type="ARBA" id="ARBA00010617"/>
    </source>
</evidence>
<evidence type="ECO:0000256" key="8">
    <source>
        <dbReference type="ARBA" id="ARBA00022848"/>
    </source>
</evidence>
<keyword evidence="6 13" id="KW-0479">Metal-binding</keyword>
<evidence type="ECO:0000256" key="15">
    <source>
        <dbReference type="SAM" id="Phobius"/>
    </source>
</evidence>
<dbReference type="GO" id="GO:0005506">
    <property type="term" value="F:iron ion binding"/>
    <property type="evidence" value="ECO:0007669"/>
    <property type="project" value="InterPro"/>
</dbReference>
<dbReference type="CDD" id="cd11056">
    <property type="entry name" value="CYP6-like"/>
    <property type="match status" value="1"/>
</dbReference>
<dbReference type="GO" id="GO:0005789">
    <property type="term" value="C:endoplasmic reticulum membrane"/>
    <property type="evidence" value="ECO:0007669"/>
    <property type="project" value="UniProtKB-SubCell"/>
</dbReference>
<evidence type="ECO:0000256" key="2">
    <source>
        <dbReference type="ARBA" id="ARBA00004174"/>
    </source>
</evidence>
<comment type="similarity">
    <text evidence="4 14">Belongs to the cytochrome P450 family.</text>
</comment>
<keyword evidence="8" id="KW-0492">Microsome</keyword>
<dbReference type="AlphaFoldDB" id="A0A411K757"/>
<feature type="transmembrane region" description="Helical" evidence="15">
    <location>
        <begin position="5"/>
        <end position="22"/>
    </location>
</feature>
<dbReference type="Gene3D" id="1.10.630.10">
    <property type="entry name" value="Cytochrome P450"/>
    <property type="match status" value="1"/>
</dbReference>
<keyword evidence="15" id="KW-0812">Transmembrane</keyword>
<evidence type="ECO:0000256" key="6">
    <source>
        <dbReference type="ARBA" id="ARBA00022723"/>
    </source>
</evidence>
<evidence type="ECO:0000256" key="7">
    <source>
        <dbReference type="ARBA" id="ARBA00022824"/>
    </source>
</evidence>
<evidence type="ECO:0000256" key="12">
    <source>
        <dbReference type="ARBA" id="ARBA00023136"/>
    </source>
</evidence>
<keyword evidence="12 15" id="KW-0472">Membrane</keyword>
<feature type="binding site" description="axial binding residue" evidence="13">
    <location>
        <position position="444"/>
    </location>
    <ligand>
        <name>heme</name>
        <dbReference type="ChEBI" id="CHEBI:30413"/>
    </ligand>
    <ligandPart>
        <name>Fe</name>
        <dbReference type="ChEBI" id="CHEBI:18248"/>
    </ligandPart>
</feature>
<dbReference type="GO" id="GO:0004497">
    <property type="term" value="F:monooxygenase activity"/>
    <property type="evidence" value="ECO:0007669"/>
    <property type="project" value="UniProtKB-KW"/>
</dbReference>
<evidence type="ECO:0000256" key="5">
    <source>
        <dbReference type="ARBA" id="ARBA00022617"/>
    </source>
</evidence>
<evidence type="ECO:0000256" key="10">
    <source>
        <dbReference type="ARBA" id="ARBA00023004"/>
    </source>
</evidence>
<dbReference type="EMBL" id="MH500643">
    <property type="protein sequence ID" value="QBC73118.1"/>
    <property type="molecule type" value="mRNA"/>
</dbReference>
<evidence type="ECO:0000313" key="16">
    <source>
        <dbReference type="EMBL" id="QBC73118.1"/>
    </source>
</evidence>
<gene>
    <name evidence="16" type="primary">CYP6AS136</name>
</gene>
<dbReference type="PANTHER" id="PTHR24292:SF54">
    <property type="entry name" value="CYP9F3-RELATED"/>
    <property type="match status" value="1"/>
</dbReference>
<comment type="cofactor">
    <cofactor evidence="1 13">
        <name>heme</name>
        <dbReference type="ChEBI" id="CHEBI:30413"/>
    </cofactor>
</comment>
<dbReference type="FunFam" id="1.10.630.10:FF:000042">
    <property type="entry name" value="Cytochrome P450"/>
    <property type="match status" value="1"/>
</dbReference>
<dbReference type="InterPro" id="IPR050476">
    <property type="entry name" value="Insect_CytP450_Detox"/>
</dbReference>
<dbReference type="PROSITE" id="PS00086">
    <property type="entry name" value="CYTOCHROME_P450"/>
    <property type="match status" value="1"/>
</dbReference>
<accession>A0A411K757</accession>
<evidence type="ECO:0000256" key="11">
    <source>
        <dbReference type="ARBA" id="ARBA00023033"/>
    </source>
</evidence>
<keyword evidence="10 13" id="KW-0408">Iron</keyword>
<dbReference type="PRINTS" id="PR00463">
    <property type="entry name" value="EP450I"/>
</dbReference>
<comment type="subcellular location">
    <subcellularLocation>
        <location evidence="3">Endoplasmic reticulum membrane</location>
        <topology evidence="3">Peripheral membrane protein</topology>
    </subcellularLocation>
    <subcellularLocation>
        <location evidence="2">Microsome membrane</location>
        <topology evidence="2">Peripheral membrane protein</topology>
    </subcellularLocation>
</comment>
<evidence type="ECO:0000256" key="14">
    <source>
        <dbReference type="RuleBase" id="RU000461"/>
    </source>
</evidence>
<evidence type="ECO:0000256" key="1">
    <source>
        <dbReference type="ARBA" id="ARBA00001971"/>
    </source>
</evidence>
<dbReference type="InterPro" id="IPR036396">
    <property type="entry name" value="Cyt_P450_sf"/>
</dbReference>
<dbReference type="InterPro" id="IPR002401">
    <property type="entry name" value="Cyt_P450_E_grp-I"/>
</dbReference>
<dbReference type="GO" id="GO:0016705">
    <property type="term" value="F:oxidoreductase activity, acting on paired donors, with incorporation or reduction of molecular oxygen"/>
    <property type="evidence" value="ECO:0007669"/>
    <property type="project" value="InterPro"/>
</dbReference>
<keyword evidence="7" id="KW-0256">Endoplasmic reticulum</keyword>
<dbReference type="InterPro" id="IPR017972">
    <property type="entry name" value="Cyt_P450_CS"/>
</dbReference>
<keyword evidence="11 14" id="KW-0503">Monooxygenase</keyword>
<reference evidence="16" key="1">
    <citation type="journal article" date="2019" name="PLoS Genet.">
        <title>Genomic insights into neonicotinoid sensitivity in the solitary bee Osmia bicornis.</title>
        <authorList>
            <person name="Beadle K."/>
            <person name="Singh K.S."/>
            <person name="Troczka B.J."/>
            <person name="Randall E."/>
            <person name="Zaworra M."/>
            <person name="Zimmer C.T."/>
            <person name="Hayward A."/>
            <person name="Reid R."/>
            <person name="Kor L."/>
            <person name="Kohler M."/>
            <person name="Buer B."/>
            <person name="Nelson D.R."/>
            <person name="Williamson M.S."/>
            <person name="Davies T.G."/>
            <person name="Field L.M."/>
            <person name="Nauen R."/>
            <person name="Bass C."/>
        </authorList>
    </citation>
    <scope>NUCLEOTIDE SEQUENCE</scope>
</reference>
<dbReference type="PANTHER" id="PTHR24292">
    <property type="entry name" value="CYTOCHROME P450"/>
    <property type="match status" value="1"/>
</dbReference>
<keyword evidence="9 14" id="KW-0560">Oxidoreductase</keyword>
<dbReference type="SUPFAM" id="SSF48264">
    <property type="entry name" value="Cytochrome P450"/>
    <property type="match status" value="1"/>
</dbReference>
<evidence type="ECO:0000256" key="9">
    <source>
        <dbReference type="ARBA" id="ARBA00023002"/>
    </source>
</evidence>